<dbReference type="PANTHER" id="PTHR45632">
    <property type="entry name" value="LD33804P"/>
    <property type="match status" value="1"/>
</dbReference>
<dbReference type="EMBL" id="JAPCWZ010000009">
    <property type="protein sequence ID" value="KAK8851599.1"/>
    <property type="molecule type" value="Genomic_DNA"/>
</dbReference>
<proteinExistence type="predicted"/>
<evidence type="ECO:0000256" key="1">
    <source>
        <dbReference type="SAM" id="SignalP"/>
    </source>
</evidence>
<sequence>METMQTPRISRLASWLLLLVLFTATHPSAAAAAAAPHMHSRALPSPQQRQFGTENHWETLSSLPLGPRQENSVAALGTDIYILAGITSAAPNATDFPSLQLVQAYATERRTWRRVADVPTPLNHAHLAAVAGKLYMLGSLTGGGPFTPVGVGYEYDAGADAWTRLPKGDLPEGLERGAGAVGVWRDRFVIVAGGLTYNNPFTGIQNTSADVSVFDTQTGTWLPGEDWPALPDGGRDHAGGAVVGDTMYVVGGRTNGRTNVKGDVFALDLSALPEARKWEARAGMPTPRGGLMAAAVDGKIYTFGGEGEEAQGAGPGGVFREVELYDTEADSWEKLPAMPFPRHGTGAAAVAGRIYIPGGANMTGAGATSVVDSFSP</sequence>
<dbReference type="PANTHER" id="PTHR45632:SF24">
    <property type="entry name" value="GALACTOSE OXIDASE"/>
    <property type="match status" value="1"/>
</dbReference>
<dbReference type="Proteomes" id="UP001390339">
    <property type="component" value="Unassembled WGS sequence"/>
</dbReference>
<reference evidence="2 3" key="1">
    <citation type="journal article" date="2024" name="IMA Fungus">
        <title>Apiospora arundinis, a panoply of carbohydrate-active enzymes and secondary metabolites.</title>
        <authorList>
            <person name="Sorensen T."/>
            <person name="Petersen C."/>
            <person name="Muurmann A.T."/>
            <person name="Christiansen J.V."/>
            <person name="Brundto M.L."/>
            <person name="Overgaard C.K."/>
            <person name="Boysen A.T."/>
            <person name="Wollenberg R.D."/>
            <person name="Larsen T.O."/>
            <person name="Sorensen J.L."/>
            <person name="Nielsen K.L."/>
            <person name="Sondergaard T.E."/>
        </authorList>
    </citation>
    <scope>NUCLEOTIDE SEQUENCE [LARGE SCALE GENOMIC DNA]</scope>
    <source>
        <strain evidence="2 3">AAU 773</strain>
    </source>
</reference>
<dbReference type="InterPro" id="IPR015915">
    <property type="entry name" value="Kelch-typ_b-propeller"/>
</dbReference>
<dbReference type="Pfam" id="PF24681">
    <property type="entry name" value="Kelch_KLHDC2_KLHL20_DRC7"/>
    <property type="match status" value="1"/>
</dbReference>
<protein>
    <submittedName>
        <fullName evidence="2">Kelch repeat-containing protein</fullName>
    </submittedName>
</protein>
<name>A0ABR2HRR8_9PEZI</name>
<keyword evidence="3" id="KW-1185">Reference proteome</keyword>
<dbReference type="Gene3D" id="2.120.10.80">
    <property type="entry name" value="Kelch-type beta propeller"/>
    <property type="match status" value="2"/>
</dbReference>
<dbReference type="InterPro" id="IPR006652">
    <property type="entry name" value="Kelch_1"/>
</dbReference>
<feature type="chain" id="PRO_5046264958" evidence="1">
    <location>
        <begin position="31"/>
        <end position="376"/>
    </location>
</feature>
<gene>
    <name evidence="2" type="ORF">PGQ11_014078</name>
</gene>
<dbReference type="SUPFAM" id="SSF50965">
    <property type="entry name" value="Galactose oxidase, central domain"/>
    <property type="match status" value="1"/>
</dbReference>
<evidence type="ECO:0000313" key="2">
    <source>
        <dbReference type="EMBL" id="KAK8851599.1"/>
    </source>
</evidence>
<keyword evidence="1" id="KW-0732">Signal</keyword>
<comment type="caution">
    <text evidence="2">The sequence shown here is derived from an EMBL/GenBank/DDBJ whole genome shotgun (WGS) entry which is preliminary data.</text>
</comment>
<dbReference type="InterPro" id="IPR011043">
    <property type="entry name" value="Gal_Oxase/kelch_b-propeller"/>
</dbReference>
<feature type="signal peptide" evidence="1">
    <location>
        <begin position="1"/>
        <end position="30"/>
    </location>
</feature>
<dbReference type="SMART" id="SM00612">
    <property type="entry name" value="Kelch"/>
    <property type="match status" value="3"/>
</dbReference>
<accession>A0ABR2HRR8</accession>
<organism evidence="2 3">
    <name type="scientific">Apiospora arundinis</name>
    <dbReference type="NCBI Taxonomy" id="335852"/>
    <lineage>
        <taxon>Eukaryota</taxon>
        <taxon>Fungi</taxon>
        <taxon>Dikarya</taxon>
        <taxon>Ascomycota</taxon>
        <taxon>Pezizomycotina</taxon>
        <taxon>Sordariomycetes</taxon>
        <taxon>Xylariomycetidae</taxon>
        <taxon>Amphisphaeriales</taxon>
        <taxon>Apiosporaceae</taxon>
        <taxon>Apiospora</taxon>
    </lineage>
</organism>
<evidence type="ECO:0000313" key="3">
    <source>
        <dbReference type="Proteomes" id="UP001390339"/>
    </source>
</evidence>